<dbReference type="PANTHER" id="PTHR35585:SF1">
    <property type="entry name" value="HHE DOMAIN PROTEIN (AFU_ORTHOLOGUE AFUA_4G00730)"/>
    <property type="match status" value="1"/>
</dbReference>
<protein>
    <submittedName>
        <fullName evidence="2">Hemerythrin domain-containing protein</fullName>
    </submittedName>
</protein>
<dbReference type="CDD" id="cd12108">
    <property type="entry name" value="Hr-like"/>
    <property type="match status" value="1"/>
</dbReference>
<dbReference type="InterPro" id="IPR012312">
    <property type="entry name" value="Hemerythrin-like"/>
</dbReference>
<proteinExistence type="predicted"/>
<dbReference type="PANTHER" id="PTHR35585">
    <property type="entry name" value="HHE DOMAIN PROTEIN (AFU_ORTHOLOGUE AFUA_4G00730)"/>
    <property type="match status" value="1"/>
</dbReference>
<feature type="domain" description="Hemerythrin-like" evidence="1">
    <location>
        <begin position="3"/>
        <end position="124"/>
    </location>
</feature>
<dbReference type="RefSeq" id="WP_149353199.1">
    <property type="nucleotide sequence ID" value="NZ_VTRV01000109.1"/>
</dbReference>
<organism evidence="2 3">
    <name type="scientific">Cognatilysobacter lacus</name>
    <dbReference type="NCBI Taxonomy" id="1643323"/>
    <lineage>
        <taxon>Bacteria</taxon>
        <taxon>Pseudomonadati</taxon>
        <taxon>Pseudomonadota</taxon>
        <taxon>Gammaproteobacteria</taxon>
        <taxon>Lysobacterales</taxon>
        <taxon>Lysobacteraceae</taxon>
        <taxon>Cognatilysobacter</taxon>
    </lineage>
</organism>
<sequence>MNAIELLKADHDKVRGLFEQLNDTTNRAEKTRTQLLEQIRLELDVHTQIEEEIFYPAFQEAVSKADDQASVFEALEEHRAAGELVLPDLLATDVTSDRFTGRAKVLSELIEHHAKEEEKDMFKTAREKMSREQLETLGAQMDARKKQLMAMGAEQIEMIKQQQGQVGSEQAPPRTSLQ</sequence>
<gene>
    <name evidence="2" type="ORF">FW784_09980</name>
</gene>
<dbReference type="EMBL" id="VTRV01000109">
    <property type="protein sequence ID" value="TZF88402.1"/>
    <property type="molecule type" value="Genomic_DNA"/>
</dbReference>
<name>A0A5D8Z2S1_9GAMM</name>
<dbReference type="Pfam" id="PF01814">
    <property type="entry name" value="Hemerythrin"/>
    <property type="match status" value="1"/>
</dbReference>
<dbReference type="AlphaFoldDB" id="A0A5D8Z2S1"/>
<reference evidence="2 3" key="1">
    <citation type="submission" date="2019-08" db="EMBL/GenBank/DDBJ databases">
        <title>Draft genome sequence of Lysobacter sp. UKS-15.</title>
        <authorList>
            <person name="Im W.-T."/>
        </authorList>
    </citation>
    <scope>NUCLEOTIDE SEQUENCE [LARGE SCALE GENOMIC DNA]</scope>
    <source>
        <strain evidence="2 3">UKS-15</strain>
    </source>
</reference>
<evidence type="ECO:0000259" key="1">
    <source>
        <dbReference type="Pfam" id="PF01814"/>
    </source>
</evidence>
<keyword evidence="3" id="KW-1185">Reference proteome</keyword>
<evidence type="ECO:0000313" key="3">
    <source>
        <dbReference type="Proteomes" id="UP000323164"/>
    </source>
</evidence>
<dbReference type="Gene3D" id="1.20.120.520">
    <property type="entry name" value="nmb1532 protein domain like"/>
    <property type="match status" value="1"/>
</dbReference>
<dbReference type="OrthoDB" id="9793637at2"/>
<comment type="caution">
    <text evidence="2">The sequence shown here is derived from an EMBL/GenBank/DDBJ whole genome shotgun (WGS) entry which is preliminary data.</text>
</comment>
<accession>A0A5D8Z2S1</accession>
<dbReference type="Proteomes" id="UP000323164">
    <property type="component" value="Unassembled WGS sequence"/>
</dbReference>
<evidence type="ECO:0000313" key="2">
    <source>
        <dbReference type="EMBL" id="TZF88402.1"/>
    </source>
</evidence>